<evidence type="ECO:0000313" key="2">
    <source>
        <dbReference type="Proteomes" id="UP000285567"/>
    </source>
</evidence>
<sequence>MNKDTKISQKESLFQLDDRIKNKITDNHNNKLEELTIHNLLDQWFTYHKNRPGFKEKYR</sequence>
<reference evidence="1 2" key="1">
    <citation type="journal article" date="2016" name="Front. Microbiol.">
        <title>Comprehensive Phylogenetic Analysis of Bovine Non-aureus Staphylococci Species Based on Whole-Genome Sequencing.</title>
        <authorList>
            <person name="Naushad S."/>
            <person name="Barkema H.W."/>
            <person name="Luby C."/>
            <person name="Condas L.A."/>
            <person name="Nobrega D.B."/>
            <person name="Carson D.A."/>
            <person name="De Buck J."/>
        </authorList>
    </citation>
    <scope>NUCLEOTIDE SEQUENCE [LARGE SCALE GENOMIC DNA]</scope>
    <source>
        <strain evidence="1 2">SNUC 102</strain>
    </source>
</reference>
<keyword evidence="2" id="KW-1185">Reference proteome</keyword>
<name>A0A418IKG2_STAXY</name>
<dbReference type="AlphaFoldDB" id="A0A418IKG2"/>
<comment type="caution">
    <text evidence="1">The sequence shown here is derived from an EMBL/GenBank/DDBJ whole genome shotgun (WGS) entry which is preliminary data.</text>
</comment>
<evidence type="ECO:0000313" key="1">
    <source>
        <dbReference type="EMBL" id="RIN07750.1"/>
    </source>
</evidence>
<dbReference type="Proteomes" id="UP000285567">
    <property type="component" value="Unassembled WGS sequence"/>
</dbReference>
<protein>
    <submittedName>
        <fullName evidence="1">Uncharacterized protein</fullName>
    </submittedName>
</protein>
<accession>A0A418IKG2</accession>
<organism evidence="1 2">
    <name type="scientific">Staphylococcus xylosus</name>
    <dbReference type="NCBI Taxonomy" id="1288"/>
    <lineage>
        <taxon>Bacteria</taxon>
        <taxon>Bacillati</taxon>
        <taxon>Bacillota</taxon>
        <taxon>Bacilli</taxon>
        <taxon>Bacillales</taxon>
        <taxon>Staphylococcaceae</taxon>
        <taxon>Staphylococcus</taxon>
    </lineage>
</organism>
<proteinExistence type="predicted"/>
<gene>
    <name evidence="1" type="ORF">BU097_12980</name>
</gene>
<dbReference type="EMBL" id="QXUL01000090">
    <property type="protein sequence ID" value="RIN07750.1"/>
    <property type="molecule type" value="Genomic_DNA"/>
</dbReference>